<dbReference type="Proteomes" id="UP000187609">
    <property type="component" value="Unassembled WGS sequence"/>
</dbReference>
<evidence type="ECO:0000313" key="2">
    <source>
        <dbReference type="EMBL" id="OIT30129.1"/>
    </source>
</evidence>
<comment type="caution">
    <text evidence="2">The sequence shown here is derived from an EMBL/GenBank/DDBJ whole genome shotgun (WGS) entry which is preliminary data.</text>
</comment>
<dbReference type="Gramene" id="OIT30129">
    <property type="protein sequence ID" value="OIT30129"/>
    <property type="gene ID" value="A4A49_58060"/>
</dbReference>
<organism evidence="2 3">
    <name type="scientific">Nicotiana attenuata</name>
    <name type="common">Coyote tobacco</name>
    <dbReference type="NCBI Taxonomy" id="49451"/>
    <lineage>
        <taxon>Eukaryota</taxon>
        <taxon>Viridiplantae</taxon>
        <taxon>Streptophyta</taxon>
        <taxon>Embryophyta</taxon>
        <taxon>Tracheophyta</taxon>
        <taxon>Spermatophyta</taxon>
        <taxon>Magnoliopsida</taxon>
        <taxon>eudicotyledons</taxon>
        <taxon>Gunneridae</taxon>
        <taxon>Pentapetalae</taxon>
        <taxon>asterids</taxon>
        <taxon>lamiids</taxon>
        <taxon>Solanales</taxon>
        <taxon>Solanaceae</taxon>
        <taxon>Nicotianoideae</taxon>
        <taxon>Nicotianeae</taxon>
        <taxon>Nicotiana</taxon>
    </lineage>
</organism>
<dbReference type="EMBL" id="MJEQ01001589">
    <property type="protein sequence ID" value="OIT30129.1"/>
    <property type="molecule type" value="Genomic_DNA"/>
</dbReference>
<gene>
    <name evidence="2" type="ORF">A4A49_58060</name>
</gene>
<dbReference type="OrthoDB" id="673645at2759"/>
<reference evidence="2" key="1">
    <citation type="submission" date="2016-11" db="EMBL/GenBank/DDBJ databases">
        <title>The genome of Nicotiana attenuata.</title>
        <authorList>
            <person name="Xu S."/>
            <person name="Brockmoeller T."/>
            <person name="Gaquerel E."/>
            <person name="Navarro A."/>
            <person name="Kuhl H."/>
            <person name="Gase K."/>
            <person name="Ling Z."/>
            <person name="Zhou W."/>
            <person name="Kreitzer C."/>
            <person name="Stanke M."/>
            <person name="Tang H."/>
            <person name="Lyons E."/>
            <person name="Pandey P."/>
            <person name="Pandey S.P."/>
            <person name="Timmermann B."/>
            <person name="Baldwin I.T."/>
        </authorList>
    </citation>
    <scope>NUCLEOTIDE SEQUENCE [LARGE SCALE GENOMIC DNA]</scope>
    <source>
        <strain evidence="2">UT</strain>
    </source>
</reference>
<feature type="region of interest" description="Disordered" evidence="1">
    <location>
        <begin position="1"/>
        <end position="26"/>
    </location>
</feature>
<dbReference type="PANTHER" id="PTHR33912:SF12">
    <property type="entry name" value="ATBET12"/>
    <property type="match status" value="1"/>
</dbReference>
<dbReference type="KEGG" id="nau:109210407"/>
<accession>A0A314KMV7</accession>
<keyword evidence="3" id="KW-1185">Reference proteome</keyword>
<dbReference type="GO" id="GO:0005737">
    <property type="term" value="C:cytoplasm"/>
    <property type="evidence" value="ECO:0007669"/>
    <property type="project" value="TreeGrafter"/>
</dbReference>
<protein>
    <submittedName>
        <fullName evidence="2">Uncharacterized protein</fullName>
    </submittedName>
</protein>
<evidence type="ECO:0000313" key="3">
    <source>
        <dbReference type="Proteomes" id="UP000187609"/>
    </source>
</evidence>
<dbReference type="PANTHER" id="PTHR33912">
    <property type="entry name" value="OS01G0939400 PROTEIN"/>
    <property type="match status" value="1"/>
</dbReference>
<sequence>MADMKQSTSFPGDRRQPSRLQRRAPASIQINRSTDWNVAIPLLSPLISSPTSPDSSNLTVEINSVCNKKVEVKEKPAAAAAAAVLVFKKWQHPATPFCYEATPLVPFVLCTETI</sequence>
<evidence type="ECO:0000256" key="1">
    <source>
        <dbReference type="SAM" id="MobiDB-lite"/>
    </source>
</evidence>
<feature type="compositionally biased region" description="Polar residues" evidence="1">
    <location>
        <begin position="1"/>
        <end position="10"/>
    </location>
</feature>
<proteinExistence type="predicted"/>
<dbReference type="GO" id="GO:0005634">
    <property type="term" value="C:nucleus"/>
    <property type="evidence" value="ECO:0007669"/>
    <property type="project" value="TreeGrafter"/>
</dbReference>
<dbReference type="AlphaFoldDB" id="A0A314KMV7"/>
<dbReference type="InterPro" id="IPR040381">
    <property type="entry name" value="At4g14450-like"/>
</dbReference>
<name>A0A314KMV7_NICAT</name>